<evidence type="ECO:0000313" key="1">
    <source>
        <dbReference type="EMBL" id="KAL0262724.1"/>
    </source>
</evidence>
<proteinExistence type="predicted"/>
<protein>
    <submittedName>
        <fullName evidence="1">Uncharacterized protein</fullName>
    </submittedName>
</protein>
<organism evidence="1 2">
    <name type="scientific">Diplodia seriata</name>
    <dbReference type="NCBI Taxonomy" id="420778"/>
    <lineage>
        <taxon>Eukaryota</taxon>
        <taxon>Fungi</taxon>
        <taxon>Dikarya</taxon>
        <taxon>Ascomycota</taxon>
        <taxon>Pezizomycotina</taxon>
        <taxon>Dothideomycetes</taxon>
        <taxon>Dothideomycetes incertae sedis</taxon>
        <taxon>Botryosphaeriales</taxon>
        <taxon>Botryosphaeriaceae</taxon>
        <taxon>Diplodia</taxon>
    </lineage>
</organism>
<dbReference type="EMBL" id="JAJVCZ030000002">
    <property type="protein sequence ID" value="KAL0262724.1"/>
    <property type="molecule type" value="Genomic_DNA"/>
</dbReference>
<dbReference type="GeneID" id="92005781"/>
<dbReference type="RefSeq" id="XP_066635753.1">
    <property type="nucleotide sequence ID" value="XM_066773186.1"/>
</dbReference>
<name>A0ABR3CQ17_9PEZI</name>
<keyword evidence="2" id="KW-1185">Reference proteome</keyword>
<sequence length="148" mass="17251">MQIGQVPTVAYLTQLIRPCLAPYSGDHRSEFDALLSAQSRRKLELQQQAYEEKADEYCNAFANFLLKQWPYADPTLERLSQESSLLLNVAQAFEIIKPEWLRLFQKLANFLLKQWRLTNSHYNNAYPSAWCPSPSSRVNDDRRVLRLS</sequence>
<dbReference type="Proteomes" id="UP001430584">
    <property type="component" value="Unassembled WGS sequence"/>
</dbReference>
<accession>A0ABR3CQ17</accession>
<reference evidence="1 2" key="1">
    <citation type="submission" date="2024-02" db="EMBL/GenBank/DDBJ databases">
        <title>De novo assembly and annotation of 12 fungi associated with fruit tree decline syndrome in Ontario, Canada.</title>
        <authorList>
            <person name="Sulman M."/>
            <person name="Ellouze W."/>
            <person name="Ilyukhin E."/>
        </authorList>
    </citation>
    <scope>NUCLEOTIDE SEQUENCE [LARGE SCALE GENOMIC DNA]</scope>
    <source>
        <strain evidence="1 2">FDS-637</strain>
    </source>
</reference>
<comment type="caution">
    <text evidence="1">The sequence shown here is derived from an EMBL/GenBank/DDBJ whole genome shotgun (WGS) entry which is preliminary data.</text>
</comment>
<evidence type="ECO:0000313" key="2">
    <source>
        <dbReference type="Proteomes" id="UP001430584"/>
    </source>
</evidence>
<gene>
    <name evidence="1" type="ORF">SLS55_001696</name>
</gene>